<evidence type="ECO:0008006" key="3">
    <source>
        <dbReference type="Google" id="ProtNLM"/>
    </source>
</evidence>
<evidence type="ECO:0000313" key="2">
    <source>
        <dbReference type="Proteomes" id="UP000053593"/>
    </source>
</evidence>
<accession>A0A0D0B5H3</accession>
<sequence>MQRLLSSQPDFMVEKPLLQIVIERRSHKCLFLPKFHCELNPIEMVWGQAKQCFREMADGTFPRAKVLVPESLDKVSAQNIRQYFCHCDRYLDAYR</sequence>
<name>A0A0D0B5H3_9AGAR</name>
<dbReference type="Gene3D" id="3.30.420.10">
    <property type="entry name" value="Ribonuclease H-like superfamily/Ribonuclease H"/>
    <property type="match status" value="1"/>
</dbReference>
<proteinExistence type="predicted"/>
<gene>
    <name evidence="1" type="ORF">GYMLUDRAFT_170687</name>
</gene>
<dbReference type="AlphaFoldDB" id="A0A0D0B5H3"/>
<dbReference type="HOGENOM" id="CLU_005726_8_0_1"/>
<dbReference type="PANTHER" id="PTHR35871">
    <property type="entry name" value="EXPRESSED PROTEIN"/>
    <property type="match status" value="1"/>
</dbReference>
<keyword evidence="2" id="KW-1185">Reference proteome</keyword>
<dbReference type="EMBL" id="KN834784">
    <property type="protein sequence ID" value="KIK58585.1"/>
    <property type="molecule type" value="Genomic_DNA"/>
</dbReference>
<dbReference type="OrthoDB" id="6511194at2759"/>
<dbReference type="Proteomes" id="UP000053593">
    <property type="component" value="Unassembled WGS sequence"/>
</dbReference>
<reference evidence="1 2" key="1">
    <citation type="submission" date="2014-04" db="EMBL/GenBank/DDBJ databases">
        <title>Evolutionary Origins and Diversification of the Mycorrhizal Mutualists.</title>
        <authorList>
            <consortium name="DOE Joint Genome Institute"/>
            <consortium name="Mycorrhizal Genomics Consortium"/>
            <person name="Kohler A."/>
            <person name="Kuo A."/>
            <person name="Nagy L.G."/>
            <person name="Floudas D."/>
            <person name="Copeland A."/>
            <person name="Barry K.W."/>
            <person name="Cichocki N."/>
            <person name="Veneault-Fourrey C."/>
            <person name="LaButti K."/>
            <person name="Lindquist E.A."/>
            <person name="Lipzen A."/>
            <person name="Lundell T."/>
            <person name="Morin E."/>
            <person name="Murat C."/>
            <person name="Riley R."/>
            <person name="Ohm R."/>
            <person name="Sun H."/>
            <person name="Tunlid A."/>
            <person name="Henrissat B."/>
            <person name="Grigoriev I.V."/>
            <person name="Hibbett D.S."/>
            <person name="Martin F."/>
        </authorList>
    </citation>
    <scope>NUCLEOTIDE SEQUENCE [LARGE SCALE GENOMIC DNA]</scope>
    <source>
        <strain evidence="1 2">FD-317 M1</strain>
    </source>
</reference>
<dbReference type="GO" id="GO:0003676">
    <property type="term" value="F:nucleic acid binding"/>
    <property type="evidence" value="ECO:0007669"/>
    <property type="project" value="InterPro"/>
</dbReference>
<dbReference type="PANTHER" id="PTHR35871:SF1">
    <property type="entry name" value="CXC1-LIKE CYSTEINE CLUSTER ASSOCIATED WITH KDZ TRANSPOSASES DOMAIN-CONTAINING PROTEIN"/>
    <property type="match status" value="1"/>
</dbReference>
<dbReference type="InterPro" id="IPR036397">
    <property type="entry name" value="RNaseH_sf"/>
</dbReference>
<organism evidence="1 2">
    <name type="scientific">Collybiopsis luxurians FD-317 M1</name>
    <dbReference type="NCBI Taxonomy" id="944289"/>
    <lineage>
        <taxon>Eukaryota</taxon>
        <taxon>Fungi</taxon>
        <taxon>Dikarya</taxon>
        <taxon>Basidiomycota</taxon>
        <taxon>Agaricomycotina</taxon>
        <taxon>Agaricomycetes</taxon>
        <taxon>Agaricomycetidae</taxon>
        <taxon>Agaricales</taxon>
        <taxon>Marasmiineae</taxon>
        <taxon>Omphalotaceae</taxon>
        <taxon>Collybiopsis</taxon>
        <taxon>Collybiopsis luxurians</taxon>
    </lineage>
</organism>
<protein>
    <recommendedName>
        <fullName evidence="3">Tc1-like transposase DDE domain-containing protein</fullName>
    </recommendedName>
</protein>
<evidence type="ECO:0000313" key="1">
    <source>
        <dbReference type="EMBL" id="KIK58585.1"/>
    </source>
</evidence>